<dbReference type="InterPro" id="IPR050167">
    <property type="entry name" value="Ser_Thr_protein_kinase"/>
</dbReference>
<dbReference type="Gene3D" id="3.30.200.20">
    <property type="entry name" value="Phosphorylase Kinase, domain 1"/>
    <property type="match status" value="1"/>
</dbReference>
<dbReference type="Gene3D" id="1.10.510.10">
    <property type="entry name" value="Transferase(Phosphotransferase) domain 1"/>
    <property type="match status" value="1"/>
</dbReference>
<dbReference type="SMART" id="SM00220">
    <property type="entry name" value="S_TKc"/>
    <property type="match status" value="1"/>
</dbReference>
<feature type="region of interest" description="Disordered" evidence="1">
    <location>
        <begin position="464"/>
        <end position="507"/>
    </location>
</feature>
<accession>A0AAD2FRN3</accession>
<dbReference type="GO" id="GO:0007165">
    <property type="term" value="P:signal transduction"/>
    <property type="evidence" value="ECO:0007669"/>
    <property type="project" value="TreeGrafter"/>
</dbReference>
<feature type="compositionally biased region" description="Acidic residues" evidence="1">
    <location>
        <begin position="485"/>
        <end position="507"/>
    </location>
</feature>
<dbReference type="PANTHER" id="PTHR23257:SF958">
    <property type="entry name" value="SERINE_THREONINE-PROTEIN KINASE WNK4"/>
    <property type="match status" value="1"/>
</dbReference>
<reference evidence="3" key="1">
    <citation type="submission" date="2023-08" db="EMBL/GenBank/DDBJ databases">
        <authorList>
            <person name="Audoor S."/>
            <person name="Bilcke G."/>
        </authorList>
    </citation>
    <scope>NUCLEOTIDE SEQUENCE</scope>
</reference>
<evidence type="ECO:0000259" key="2">
    <source>
        <dbReference type="PROSITE" id="PS50011"/>
    </source>
</evidence>
<dbReference type="AlphaFoldDB" id="A0AAD2FRN3"/>
<dbReference type="PANTHER" id="PTHR23257">
    <property type="entry name" value="SERINE-THREONINE PROTEIN KINASE"/>
    <property type="match status" value="1"/>
</dbReference>
<dbReference type="PROSITE" id="PS50011">
    <property type="entry name" value="PROTEIN_KINASE_DOM"/>
    <property type="match status" value="1"/>
</dbReference>
<evidence type="ECO:0000313" key="4">
    <source>
        <dbReference type="Proteomes" id="UP001295423"/>
    </source>
</evidence>
<feature type="region of interest" description="Disordered" evidence="1">
    <location>
        <begin position="1"/>
        <end position="54"/>
    </location>
</feature>
<dbReference type="Proteomes" id="UP001295423">
    <property type="component" value="Unassembled WGS sequence"/>
</dbReference>
<dbReference type="InterPro" id="IPR000719">
    <property type="entry name" value="Prot_kinase_dom"/>
</dbReference>
<dbReference type="GO" id="GO:0004672">
    <property type="term" value="F:protein kinase activity"/>
    <property type="evidence" value="ECO:0007669"/>
    <property type="project" value="InterPro"/>
</dbReference>
<sequence length="507" mass="57463">MSKGFSSELTVGDSSDGEVDESLIINDEVANNTNNTQSGKLSVPPTDHVRRKRRGAMAAEKAAESIYEGHLSSASWVAETSKVKDIPKFDTSELKTGSELGSGCFGSVWEVKGFDLHGESNNNNSEGANPILRWPKLKKEDPKKDVEVDSDEIESRNFIAKHCYRKNGDARYALKKLKPGTVEDELGFINGMNDLANETLFLSSLLNHPNVIKLRGIAMASMFSEDYFVVLDRLYDTLHTRILKWKKKRKRANGLNAGPMFRDRRRAVKEQMLEEKMKYAMDLVAAIAYIHEHRIMHRDLKPDNIGFDVRNDIKVFDFGLARELPPPKTNSPDESFHFTAAGSPRYMAPEIGNGEPYNQACDIYSFALVFWEMLHMSRPYPKQTKVVLLQENVWSPSGRQMRPAVSPKTAPNVQKILHQSWHVDPATRPKAPQLLNSLKQECLKIRASMRVSHAARRSTFVFGHEEEDDSSNRDYTGKSSNGYYDESEYNNIAEEDEEDYDESENTN</sequence>
<organism evidence="3 4">
    <name type="scientific">Cylindrotheca closterium</name>
    <dbReference type="NCBI Taxonomy" id="2856"/>
    <lineage>
        <taxon>Eukaryota</taxon>
        <taxon>Sar</taxon>
        <taxon>Stramenopiles</taxon>
        <taxon>Ochrophyta</taxon>
        <taxon>Bacillariophyta</taxon>
        <taxon>Bacillariophyceae</taxon>
        <taxon>Bacillariophycidae</taxon>
        <taxon>Bacillariales</taxon>
        <taxon>Bacillariaceae</taxon>
        <taxon>Cylindrotheca</taxon>
    </lineage>
</organism>
<protein>
    <recommendedName>
        <fullName evidence="2">Protein kinase domain-containing protein</fullName>
    </recommendedName>
</protein>
<dbReference type="SUPFAM" id="SSF56112">
    <property type="entry name" value="Protein kinase-like (PK-like)"/>
    <property type="match status" value="1"/>
</dbReference>
<dbReference type="Pfam" id="PF00069">
    <property type="entry name" value="Pkinase"/>
    <property type="match status" value="1"/>
</dbReference>
<gene>
    <name evidence="3" type="ORF">CYCCA115_LOCUS12507</name>
</gene>
<dbReference type="InterPro" id="IPR011009">
    <property type="entry name" value="Kinase-like_dom_sf"/>
</dbReference>
<name>A0AAD2FRN3_9STRA</name>
<feature type="domain" description="Protein kinase" evidence="2">
    <location>
        <begin position="94"/>
        <end position="443"/>
    </location>
</feature>
<dbReference type="GO" id="GO:0005737">
    <property type="term" value="C:cytoplasm"/>
    <property type="evidence" value="ECO:0007669"/>
    <property type="project" value="TreeGrafter"/>
</dbReference>
<dbReference type="GO" id="GO:0005524">
    <property type="term" value="F:ATP binding"/>
    <property type="evidence" value="ECO:0007669"/>
    <property type="project" value="InterPro"/>
</dbReference>
<feature type="compositionally biased region" description="Polar residues" evidence="1">
    <location>
        <begin position="29"/>
        <end position="40"/>
    </location>
</feature>
<evidence type="ECO:0000256" key="1">
    <source>
        <dbReference type="SAM" id="MobiDB-lite"/>
    </source>
</evidence>
<proteinExistence type="predicted"/>
<keyword evidence="4" id="KW-1185">Reference proteome</keyword>
<comment type="caution">
    <text evidence="3">The sequence shown here is derived from an EMBL/GenBank/DDBJ whole genome shotgun (WGS) entry which is preliminary data.</text>
</comment>
<feature type="compositionally biased region" description="Polar residues" evidence="1">
    <location>
        <begin position="1"/>
        <end position="13"/>
    </location>
</feature>
<dbReference type="EMBL" id="CAKOGP040001759">
    <property type="protein sequence ID" value="CAJ1950271.1"/>
    <property type="molecule type" value="Genomic_DNA"/>
</dbReference>
<evidence type="ECO:0000313" key="3">
    <source>
        <dbReference type="EMBL" id="CAJ1950271.1"/>
    </source>
</evidence>